<sequence length="170" mass="16391">MFKLATLVAAALVVAPVAFAQDTTNIPACILNCTTNSLEAGGCTGVDDLACICSSAEFQTAAGTCIATDCPDQAEAALTLQTEQCAALTGSESVSGSDGGASSTASTPAGSTSRTVATGSATSRPTSASASTSRSASTSATSSTPNAGFHTAGIASGVTLALFGAAFSLF</sequence>
<dbReference type="AlphaFoldDB" id="A0A0C3BER9"/>
<protein>
    <recommendedName>
        <fullName evidence="7">CFEM domain-containing protein</fullName>
    </recommendedName>
</protein>
<feature type="region of interest" description="Disordered" evidence="5">
    <location>
        <begin position="91"/>
        <end position="145"/>
    </location>
</feature>
<evidence type="ECO:0000256" key="4">
    <source>
        <dbReference type="ARBA" id="ARBA00023157"/>
    </source>
</evidence>
<dbReference type="HOGENOM" id="CLU_079937_2_0_1"/>
<feature type="signal peptide" evidence="6">
    <location>
        <begin position="1"/>
        <end position="20"/>
    </location>
</feature>
<dbReference type="EMBL" id="KN824284">
    <property type="protein sequence ID" value="KIM30604.1"/>
    <property type="molecule type" value="Genomic_DNA"/>
</dbReference>
<evidence type="ECO:0000259" key="7">
    <source>
        <dbReference type="PROSITE" id="PS52012"/>
    </source>
</evidence>
<accession>A0A0C3BER9</accession>
<proteinExistence type="predicted"/>
<dbReference type="OrthoDB" id="4505683at2759"/>
<gene>
    <name evidence="8" type="ORF">M408DRAFT_328147</name>
</gene>
<dbReference type="PROSITE" id="PS52012">
    <property type="entry name" value="CFEM"/>
    <property type="match status" value="1"/>
</dbReference>
<organism evidence="8 9">
    <name type="scientific">Serendipita vermifera MAFF 305830</name>
    <dbReference type="NCBI Taxonomy" id="933852"/>
    <lineage>
        <taxon>Eukaryota</taxon>
        <taxon>Fungi</taxon>
        <taxon>Dikarya</taxon>
        <taxon>Basidiomycota</taxon>
        <taxon>Agaricomycotina</taxon>
        <taxon>Agaricomycetes</taxon>
        <taxon>Sebacinales</taxon>
        <taxon>Serendipitaceae</taxon>
        <taxon>Serendipita</taxon>
    </lineage>
</organism>
<dbReference type="Pfam" id="PF05730">
    <property type="entry name" value="CFEM"/>
    <property type="match status" value="1"/>
</dbReference>
<reference evidence="8 9" key="1">
    <citation type="submission" date="2014-04" db="EMBL/GenBank/DDBJ databases">
        <authorList>
            <consortium name="DOE Joint Genome Institute"/>
            <person name="Kuo A."/>
            <person name="Zuccaro A."/>
            <person name="Kohler A."/>
            <person name="Nagy L.G."/>
            <person name="Floudas D."/>
            <person name="Copeland A."/>
            <person name="Barry K.W."/>
            <person name="Cichocki N."/>
            <person name="Veneault-Fourrey C."/>
            <person name="LaButti K."/>
            <person name="Lindquist E.A."/>
            <person name="Lipzen A."/>
            <person name="Lundell T."/>
            <person name="Morin E."/>
            <person name="Murat C."/>
            <person name="Sun H."/>
            <person name="Tunlid A."/>
            <person name="Henrissat B."/>
            <person name="Grigoriev I.V."/>
            <person name="Hibbett D.S."/>
            <person name="Martin F."/>
            <person name="Nordberg H.P."/>
            <person name="Cantor M.N."/>
            <person name="Hua S.X."/>
        </authorList>
    </citation>
    <scope>NUCLEOTIDE SEQUENCE [LARGE SCALE GENOMIC DNA]</scope>
    <source>
        <strain evidence="8 9">MAFF 305830</strain>
    </source>
</reference>
<dbReference type="SMART" id="SM00747">
    <property type="entry name" value="CFEM"/>
    <property type="match status" value="1"/>
</dbReference>
<feature type="domain" description="CFEM" evidence="7">
    <location>
        <begin position="2"/>
        <end position="122"/>
    </location>
</feature>
<evidence type="ECO:0000256" key="2">
    <source>
        <dbReference type="ARBA" id="ARBA00022525"/>
    </source>
</evidence>
<comment type="subcellular location">
    <subcellularLocation>
        <location evidence="1">Secreted</location>
    </subcellularLocation>
</comment>
<keyword evidence="2" id="KW-0964">Secreted</keyword>
<dbReference type="Proteomes" id="UP000054097">
    <property type="component" value="Unassembled WGS sequence"/>
</dbReference>
<keyword evidence="3 6" id="KW-0732">Signal</keyword>
<keyword evidence="4" id="KW-1015">Disulfide bond</keyword>
<dbReference type="InterPro" id="IPR008427">
    <property type="entry name" value="Extracellular_membr_CFEM_dom"/>
</dbReference>
<evidence type="ECO:0000313" key="9">
    <source>
        <dbReference type="Proteomes" id="UP000054097"/>
    </source>
</evidence>
<dbReference type="STRING" id="933852.A0A0C3BER9"/>
<evidence type="ECO:0000313" key="8">
    <source>
        <dbReference type="EMBL" id="KIM30604.1"/>
    </source>
</evidence>
<evidence type="ECO:0000256" key="1">
    <source>
        <dbReference type="ARBA" id="ARBA00004613"/>
    </source>
</evidence>
<evidence type="ECO:0000256" key="6">
    <source>
        <dbReference type="SAM" id="SignalP"/>
    </source>
</evidence>
<dbReference type="GO" id="GO:0005576">
    <property type="term" value="C:extracellular region"/>
    <property type="evidence" value="ECO:0007669"/>
    <property type="project" value="UniProtKB-SubCell"/>
</dbReference>
<keyword evidence="9" id="KW-1185">Reference proteome</keyword>
<reference evidence="9" key="2">
    <citation type="submission" date="2015-01" db="EMBL/GenBank/DDBJ databases">
        <title>Evolutionary Origins and Diversification of the Mycorrhizal Mutualists.</title>
        <authorList>
            <consortium name="DOE Joint Genome Institute"/>
            <consortium name="Mycorrhizal Genomics Consortium"/>
            <person name="Kohler A."/>
            <person name="Kuo A."/>
            <person name="Nagy L.G."/>
            <person name="Floudas D."/>
            <person name="Copeland A."/>
            <person name="Barry K.W."/>
            <person name="Cichocki N."/>
            <person name="Veneault-Fourrey C."/>
            <person name="LaButti K."/>
            <person name="Lindquist E.A."/>
            <person name="Lipzen A."/>
            <person name="Lundell T."/>
            <person name="Morin E."/>
            <person name="Murat C."/>
            <person name="Riley R."/>
            <person name="Ohm R."/>
            <person name="Sun H."/>
            <person name="Tunlid A."/>
            <person name="Henrissat B."/>
            <person name="Grigoriev I.V."/>
            <person name="Hibbett D.S."/>
            <person name="Martin F."/>
        </authorList>
    </citation>
    <scope>NUCLEOTIDE SEQUENCE [LARGE SCALE GENOMIC DNA]</scope>
    <source>
        <strain evidence="9">MAFF 305830</strain>
    </source>
</reference>
<name>A0A0C3BER9_SERVB</name>
<feature type="chain" id="PRO_5002161574" description="CFEM domain-containing protein" evidence="6">
    <location>
        <begin position="21"/>
        <end position="170"/>
    </location>
</feature>
<evidence type="ECO:0000256" key="3">
    <source>
        <dbReference type="ARBA" id="ARBA00022729"/>
    </source>
</evidence>
<evidence type="ECO:0000256" key="5">
    <source>
        <dbReference type="SAM" id="MobiDB-lite"/>
    </source>
</evidence>